<dbReference type="STRING" id="1137799.GZ78_10580"/>
<keyword evidence="4" id="KW-0249">Electron transport</keyword>
<dbReference type="PANTHER" id="PTHR33751:SF9">
    <property type="entry name" value="CYTOCHROME C4"/>
    <property type="match status" value="1"/>
</dbReference>
<evidence type="ECO:0000256" key="5">
    <source>
        <dbReference type="ARBA" id="ARBA00023004"/>
    </source>
</evidence>
<dbReference type="AlphaFoldDB" id="A0A081NHV7"/>
<evidence type="ECO:0000256" key="6">
    <source>
        <dbReference type="PROSITE-ProRule" id="PRU00433"/>
    </source>
</evidence>
<dbReference type="SUPFAM" id="SSF46626">
    <property type="entry name" value="Cytochrome c"/>
    <property type="match status" value="1"/>
</dbReference>
<keyword evidence="5 6" id="KW-0408">Iron</keyword>
<reference evidence="8 9" key="1">
    <citation type="submission" date="2014-06" db="EMBL/GenBank/DDBJ databases">
        <title>Whole Genome Sequences of Three Symbiotic Endozoicomonas Bacteria.</title>
        <authorList>
            <person name="Neave M.J."/>
            <person name="Apprill A."/>
            <person name="Voolstra C.R."/>
        </authorList>
    </citation>
    <scope>NUCLEOTIDE SEQUENCE [LARGE SCALE GENOMIC DNA]</scope>
    <source>
        <strain evidence="8 9">DSM 25634</strain>
    </source>
</reference>
<evidence type="ECO:0000313" key="9">
    <source>
        <dbReference type="Proteomes" id="UP000028073"/>
    </source>
</evidence>
<evidence type="ECO:0000256" key="3">
    <source>
        <dbReference type="ARBA" id="ARBA00022723"/>
    </source>
</evidence>
<organism evidence="8 9">
    <name type="scientific">Endozoicomonas numazuensis</name>
    <dbReference type="NCBI Taxonomy" id="1137799"/>
    <lineage>
        <taxon>Bacteria</taxon>
        <taxon>Pseudomonadati</taxon>
        <taxon>Pseudomonadota</taxon>
        <taxon>Gammaproteobacteria</taxon>
        <taxon>Oceanospirillales</taxon>
        <taxon>Endozoicomonadaceae</taxon>
        <taxon>Endozoicomonas</taxon>
    </lineage>
</organism>
<evidence type="ECO:0000256" key="4">
    <source>
        <dbReference type="ARBA" id="ARBA00022982"/>
    </source>
</evidence>
<evidence type="ECO:0000259" key="7">
    <source>
        <dbReference type="PROSITE" id="PS51007"/>
    </source>
</evidence>
<evidence type="ECO:0000256" key="1">
    <source>
        <dbReference type="ARBA" id="ARBA00022448"/>
    </source>
</evidence>
<protein>
    <submittedName>
        <fullName evidence="8">Cytochrome C</fullName>
    </submittedName>
</protein>
<dbReference type="eggNOG" id="COG2863">
    <property type="taxonomic scope" value="Bacteria"/>
</dbReference>
<dbReference type="GO" id="GO:0009055">
    <property type="term" value="F:electron transfer activity"/>
    <property type="evidence" value="ECO:0007669"/>
    <property type="project" value="InterPro"/>
</dbReference>
<keyword evidence="9" id="KW-1185">Reference proteome</keyword>
<dbReference type="GO" id="GO:0020037">
    <property type="term" value="F:heme binding"/>
    <property type="evidence" value="ECO:0007669"/>
    <property type="project" value="InterPro"/>
</dbReference>
<comment type="caution">
    <text evidence="8">The sequence shown here is derived from an EMBL/GenBank/DDBJ whole genome shotgun (WGS) entry which is preliminary data.</text>
</comment>
<dbReference type="PANTHER" id="PTHR33751">
    <property type="entry name" value="CBB3-TYPE CYTOCHROME C OXIDASE SUBUNIT FIXP"/>
    <property type="match status" value="1"/>
</dbReference>
<dbReference type="Gene3D" id="1.10.760.10">
    <property type="entry name" value="Cytochrome c-like domain"/>
    <property type="match status" value="1"/>
</dbReference>
<keyword evidence="2 6" id="KW-0349">Heme</keyword>
<sequence>MLLMPSAVITTAQASDKYEKLANMCSACHGQDGSNAFNTIPDLKWQNREYLISQLHAFKSGKRQDITMTKVAQLLSEEDMLRLADHFYAGKKDSSE</sequence>
<dbReference type="InterPro" id="IPR050597">
    <property type="entry name" value="Cytochrome_c_Oxidase_Subunit"/>
</dbReference>
<dbReference type="InterPro" id="IPR009056">
    <property type="entry name" value="Cyt_c-like_dom"/>
</dbReference>
<evidence type="ECO:0000256" key="2">
    <source>
        <dbReference type="ARBA" id="ARBA00022617"/>
    </source>
</evidence>
<feature type="domain" description="Cytochrome c" evidence="7">
    <location>
        <begin position="9"/>
        <end position="91"/>
    </location>
</feature>
<dbReference type="PROSITE" id="PS51007">
    <property type="entry name" value="CYTC"/>
    <property type="match status" value="1"/>
</dbReference>
<dbReference type="Proteomes" id="UP000028073">
    <property type="component" value="Unassembled WGS sequence"/>
</dbReference>
<keyword evidence="3 6" id="KW-0479">Metal-binding</keyword>
<keyword evidence="1" id="KW-0813">Transport</keyword>
<name>A0A081NHV7_9GAMM</name>
<dbReference type="EMBL" id="JOKH01000002">
    <property type="protein sequence ID" value="KEQ18030.1"/>
    <property type="molecule type" value="Genomic_DNA"/>
</dbReference>
<evidence type="ECO:0000313" key="8">
    <source>
        <dbReference type="EMBL" id="KEQ18030.1"/>
    </source>
</evidence>
<gene>
    <name evidence="8" type="ORF">GZ78_10580</name>
</gene>
<proteinExistence type="predicted"/>
<dbReference type="InterPro" id="IPR036909">
    <property type="entry name" value="Cyt_c-like_dom_sf"/>
</dbReference>
<dbReference type="GO" id="GO:0046872">
    <property type="term" value="F:metal ion binding"/>
    <property type="evidence" value="ECO:0007669"/>
    <property type="project" value="UniProtKB-KW"/>
</dbReference>
<accession>A0A081NHV7</accession>